<gene>
    <name evidence="2" type="ORF">NCGR_LOCUS30369</name>
</gene>
<dbReference type="AlphaFoldDB" id="A0A811PS24"/>
<dbReference type="Proteomes" id="UP000604825">
    <property type="component" value="Unassembled WGS sequence"/>
</dbReference>
<name>A0A811PS24_9POAL</name>
<accession>A0A811PS24</accession>
<protein>
    <recommendedName>
        <fullName evidence="1">KIB1-4 beta-propeller domain-containing protein</fullName>
    </recommendedName>
</protein>
<evidence type="ECO:0000313" key="2">
    <source>
        <dbReference type="EMBL" id="CAD6246097.1"/>
    </source>
</evidence>
<feature type="domain" description="KIB1-4 beta-propeller" evidence="1">
    <location>
        <begin position="103"/>
        <end position="330"/>
    </location>
</feature>
<evidence type="ECO:0000259" key="1">
    <source>
        <dbReference type="Pfam" id="PF03478"/>
    </source>
</evidence>
<keyword evidence="3" id="KW-1185">Reference proteome</keyword>
<evidence type="ECO:0000313" key="3">
    <source>
        <dbReference type="Proteomes" id="UP000604825"/>
    </source>
</evidence>
<dbReference type="Pfam" id="PF03478">
    <property type="entry name" value="Beta-prop_KIB1-4"/>
    <property type="match status" value="1"/>
</dbReference>
<reference evidence="2" key="1">
    <citation type="submission" date="2020-10" db="EMBL/GenBank/DDBJ databases">
        <authorList>
            <person name="Han B."/>
            <person name="Lu T."/>
            <person name="Zhao Q."/>
            <person name="Huang X."/>
            <person name="Zhao Y."/>
        </authorList>
    </citation>
    <scope>NUCLEOTIDE SEQUENCE</scope>
</reference>
<dbReference type="OrthoDB" id="665171at2759"/>
<dbReference type="InterPro" id="IPR005174">
    <property type="entry name" value="KIB1-4_b-propeller"/>
</dbReference>
<comment type="caution">
    <text evidence="2">The sequence shown here is derived from an EMBL/GenBank/DDBJ whole genome shotgun (WGS) entry which is preliminary data.</text>
</comment>
<dbReference type="PANTHER" id="PTHR33165:SF106">
    <property type="entry name" value="EXPRESSED PROTEIN"/>
    <property type="match status" value="1"/>
</dbReference>
<proteinExistence type="predicted"/>
<dbReference type="PANTHER" id="PTHR33165">
    <property type="entry name" value="F-BOX DOMAIN CONTAINING PROTEIN-LIKE-RELATED"/>
    <property type="match status" value="1"/>
</dbReference>
<dbReference type="EMBL" id="CAJGYO010000007">
    <property type="protein sequence ID" value="CAD6246097.1"/>
    <property type="molecule type" value="Genomic_DNA"/>
</dbReference>
<organism evidence="2 3">
    <name type="scientific">Miscanthus lutarioriparius</name>
    <dbReference type="NCBI Taxonomy" id="422564"/>
    <lineage>
        <taxon>Eukaryota</taxon>
        <taxon>Viridiplantae</taxon>
        <taxon>Streptophyta</taxon>
        <taxon>Embryophyta</taxon>
        <taxon>Tracheophyta</taxon>
        <taxon>Spermatophyta</taxon>
        <taxon>Magnoliopsida</taxon>
        <taxon>Liliopsida</taxon>
        <taxon>Poales</taxon>
        <taxon>Poaceae</taxon>
        <taxon>PACMAD clade</taxon>
        <taxon>Panicoideae</taxon>
        <taxon>Andropogonodae</taxon>
        <taxon>Andropogoneae</taxon>
        <taxon>Saccharinae</taxon>
        <taxon>Miscanthus</taxon>
    </lineage>
</organism>
<sequence>MSPCSKLRRLTCGDDDAGDGKMFPNWASLHQDLVELIGCRVLAGDLHDYVPFRAVCSHWSASTARPRGRGVLDPRFHPRRWMMLPEGHGLHPGHPDLRGFVRFFNLDTGAFARAHLPLLADHVVVDVVDGLLVLHRNDDTAIRLLHPFSGDVAEFLPLASLLPQMEPQPSYYSERTKRSMLMRVRASVTVTSSGAITPRKLYAYQLSSFDIGKVYIYQLDPPCADAGDGQPRLPLPVKIAECPKDKLCFILHFVECCSELLLVSYNDVSFSKLLVYRVADLVSGKIEPVTDIGDHTLFIGDRSLCVSLSPNKGSRTSGFPSMSPNSIICMHNLTDPYSEMFYRFEQYDLSTGIWTPASDGDVFRRPPPSPHRLIHHIFTSCHYDYW</sequence>